<dbReference type="EMBL" id="JBHSEL010000121">
    <property type="protein sequence ID" value="MFC4626102.1"/>
    <property type="molecule type" value="Genomic_DNA"/>
</dbReference>
<evidence type="ECO:0000313" key="2">
    <source>
        <dbReference type="Proteomes" id="UP001596042"/>
    </source>
</evidence>
<reference evidence="2" key="1">
    <citation type="journal article" date="2019" name="Int. J. Syst. Evol. Microbiol.">
        <title>The Global Catalogue of Microorganisms (GCM) 10K type strain sequencing project: providing services to taxonomists for standard genome sequencing and annotation.</title>
        <authorList>
            <consortium name="The Broad Institute Genomics Platform"/>
            <consortium name="The Broad Institute Genome Sequencing Center for Infectious Disease"/>
            <person name="Wu L."/>
            <person name="Ma J."/>
        </authorList>
    </citation>
    <scope>NUCLEOTIDE SEQUENCE [LARGE SCALE GENOMIC DNA]</scope>
    <source>
        <strain evidence="2">CGMCC 1.15731</strain>
    </source>
</reference>
<dbReference type="InterPro" id="IPR019056">
    <property type="entry name" value="Phage_TAC_6"/>
</dbReference>
<dbReference type="Pfam" id="PF09550">
    <property type="entry name" value="Phage_TAC_6"/>
    <property type="match status" value="1"/>
</dbReference>
<name>A0ABV9H6Z8_9HYPH</name>
<accession>A0ABV9H6Z8</accession>
<evidence type="ECO:0000313" key="1">
    <source>
        <dbReference type="EMBL" id="MFC4626102.1"/>
    </source>
</evidence>
<organism evidence="1 2">
    <name type="scientific">Daeguia caeni</name>
    <dbReference type="NCBI Taxonomy" id="439612"/>
    <lineage>
        <taxon>Bacteria</taxon>
        <taxon>Pseudomonadati</taxon>
        <taxon>Pseudomonadota</taxon>
        <taxon>Alphaproteobacteria</taxon>
        <taxon>Hyphomicrobiales</taxon>
        <taxon>Brucellaceae</taxon>
        <taxon>Daeguia</taxon>
    </lineage>
</organism>
<dbReference type="InterPro" id="IPR011739">
    <property type="entry name" value="GTA_rcc01693"/>
</dbReference>
<proteinExistence type="predicted"/>
<dbReference type="NCBIfam" id="TIGR02216">
    <property type="entry name" value="phage_TIGR02216"/>
    <property type="match status" value="1"/>
</dbReference>
<dbReference type="Proteomes" id="UP001596042">
    <property type="component" value="Unassembled WGS sequence"/>
</dbReference>
<keyword evidence="2" id="KW-1185">Reference proteome</keyword>
<sequence>MKAAAVPVKADAAAPAPFPWEELMRAGFGLLRLSSHQFWSMTPREICFALGPLMVRPMDAPSRSTLEALMRAFPDH</sequence>
<gene>
    <name evidence="1" type="ORF">ACFO1V_12950</name>
</gene>
<protein>
    <submittedName>
        <fullName evidence="1">Rcc01693 family protein</fullName>
    </submittedName>
</protein>
<dbReference type="RefSeq" id="WP_374832793.1">
    <property type="nucleotide sequence ID" value="NZ_JBHEEZ010000018.1"/>
</dbReference>
<comment type="caution">
    <text evidence="1">The sequence shown here is derived from an EMBL/GenBank/DDBJ whole genome shotgun (WGS) entry which is preliminary data.</text>
</comment>